<sequence length="112" mass="12607">MKDIDSWDTHGIVLLTEYVYLLTKEAQLNNDSLLLDELKSLSQAIDEEKGSYQGNDRNCERPKSRLFNINRMGLKRVGVIFDSAEQAHLCCIVGAQIQVVKLLGLDVSIDLL</sequence>
<keyword evidence="2" id="KW-1185">Reference proteome</keyword>
<gene>
    <name evidence="1" type="ORF">HHI36_002323</name>
</gene>
<proteinExistence type="predicted"/>
<protein>
    <submittedName>
        <fullName evidence="1">Uncharacterized protein</fullName>
    </submittedName>
</protein>
<name>A0ABD2PAG0_9CUCU</name>
<dbReference type="Proteomes" id="UP001516400">
    <property type="component" value="Unassembled WGS sequence"/>
</dbReference>
<comment type="caution">
    <text evidence="1">The sequence shown here is derived from an EMBL/GenBank/DDBJ whole genome shotgun (WGS) entry which is preliminary data.</text>
</comment>
<evidence type="ECO:0000313" key="1">
    <source>
        <dbReference type="EMBL" id="KAL3287865.1"/>
    </source>
</evidence>
<evidence type="ECO:0000313" key="2">
    <source>
        <dbReference type="Proteomes" id="UP001516400"/>
    </source>
</evidence>
<dbReference type="AlphaFoldDB" id="A0ABD2PAG0"/>
<organism evidence="1 2">
    <name type="scientific">Cryptolaemus montrouzieri</name>
    <dbReference type="NCBI Taxonomy" id="559131"/>
    <lineage>
        <taxon>Eukaryota</taxon>
        <taxon>Metazoa</taxon>
        <taxon>Ecdysozoa</taxon>
        <taxon>Arthropoda</taxon>
        <taxon>Hexapoda</taxon>
        <taxon>Insecta</taxon>
        <taxon>Pterygota</taxon>
        <taxon>Neoptera</taxon>
        <taxon>Endopterygota</taxon>
        <taxon>Coleoptera</taxon>
        <taxon>Polyphaga</taxon>
        <taxon>Cucujiformia</taxon>
        <taxon>Coccinelloidea</taxon>
        <taxon>Coccinellidae</taxon>
        <taxon>Scymninae</taxon>
        <taxon>Scymnini</taxon>
        <taxon>Cryptolaemus</taxon>
    </lineage>
</organism>
<accession>A0ABD2PAG0</accession>
<reference evidence="1 2" key="1">
    <citation type="journal article" date="2021" name="BMC Biol.">
        <title>Horizontally acquired antibacterial genes associated with adaptive radiation of ladybird beetles.</title>
        <authorList>
            <person name="Li H.S."/>
            <person name="Tang X.F."/>
            <person name="Huang Y.H."/>
            <person name="Xu Z.Y."/>
            <person name="Chen M.L."/>
            <person name="Du X.Y."/>
            <person name="Qiu B.Y."/>
            <person name="Chen P.T."/>
            <person name="Zhang W."/>
            <person name="Slipinski A."/>
            <person name="Escalona H.E."/>
            <person name="Waterhouse R.M."/>
            <person name="Zwick A."/>
            <person name="Pang H."/>
        </authorList>
    </citation>
    <scope>NUCLEOTIDE SEQUENCE [LARGE SCALE GENOMIC DNA]</scope>
    <source>
        <strain evidence="1">SYSU2018</strain>
    </source>
</reference>
<dbReference type="EMBL" id="JABFTP020000185">
    <property type="protein sequence ID" value="KAL3287865.1"/>
    <property type="molecule type" value="Genomic_DNA"/>
</dbReference>